<keyword evidence="6 10" id="KW-0067">ATP-binding</keyword>
<dbReference type="InterPro" id="IPR003439">
    <property type="entry name" value="ABC_transporter-like_ATP-bd"/>
</dbReference>
<sequence length="344" mass="36937">MTPDHTSNPQAEDRSTLPPTPLLSVRDLSVSVRLGDGSRMPILTDVAFDLEAGDTLGVVGESGSGKSLLSLAIMGLLPGVAEASGTIALEGENLLAVSEDRLCEIRGNRIGMIFQEPMTALNPAMTIGDQIAEGLVWHRGLSWRQARADAIVLLDQVRIPDAARRAKTYPHEMSGGQRQRVGIAIALALKPALMIADEPTTALDVTVQAEVLDILDELAREYGMGLILVSHDLGVIARMCRRTIVMYAGRRMEEGPTRDVLTRPRNPYTRGLISAVPKRVGDGGRLATIRGTVPGFNRLPSGCVFSDRCPERIDACDSAGPPWTSLADGRGVRCIRAMEGENGK</sequence>
<evidence type="ECO:0000313" key="11">
    <source>
        <dbReference type="Proteomes" id="UP001157117"/>
    </source>
</evidence>
<dbReference type="NCBIfam" id="TIGR01727">
    <property type="entry name" value="oligo_HPY"/>
    <property type="match status" value="1"/>
</dbReference>
<comment type="subcellular location">
    <subcellularLocation>
        <location evidence="1">Cell inner membrane</location>
        <topology evidence="1">Peripheral membrane protein</topology>
    </subcellularLocation>
</comment>
<evidence type="ECO:0000256" key="2">
    <source>
        <dbReference type="ARBA" id="ARBA00005417"/>
    </source>
</evidence>
<evidence type="ECO:0000256" key="8">
    <source>
        <dbReference type="SAM" id="MobiDB-lite"/>
    </source>
</evidence>
<dbReference type="SMART" id="SM00382">
    <property type="entry name" value="AAA"/>
    <property type="match status" value="1"/>
</dbReference>
<dbReference type="PROSITE" id="PS00211">
    <property type="entry name" value="ABC_TRANSPORTER_1"/>
    <property type="match status" value="1"/>
</dbReference>
<reference evidence="11" key="1">
    <citation type="journal article" date="2019" name="Int. J. Syst. Evol. Microbiol.">
        <title>The Global Catalogue of Microorganisms (GCM) 10K type strain sequencing project: providing services to taxonomists for standard genome sequencing and annotation.</title>
        <authorList>
            <consortium name="The Broad Institute Genomics Platform"/>
            <consortium name="The Broad Institute Genome Sequencing Center for Infectious Disease"/>
            <person name="Wu L."/>
            <person name="Ma J."/>
        </authorList>
    </citation>
    <scope>NUCLEOTIDE SEQUENCE [LARGE SCALE GENOMIC DNA]</scope>
    <source>
        <strain evidence="11">NBRC 109639</strain>
    </source>
</reference>
<feature type="compositionally biased region" description="Polar residues" evidence="8">
    <location>
        <begin position="1"/>
        <end position="10"/>
    </location>
</feature>
<feature type="region of interest" description="Disordered" evidence="8">
    <location>
        <begin position="1"/>
        <end position="20"/>
    </location>
</feature>
<dbReference type="SUPFAM" id="SSF52540">
    <property type="entry name" value="P-loop containing nucleoside triphosphate hydrolases"/>
    <property type="match status" value="1"/>
</dbReference>
<evidence type="ECO:0000256" key="4">
    <source>
        <dbReference type="ARBA" id="ARBA00022475"/>
    </source>
</evidence>
<accession>A0ABQ6E963</accession>
<dbReference type="Pfam" id="PF08352">
    <property type="entry name" value="oligo_HPY"/>
    <property type="match status" value="1"/>
</dbReference>
<dbReference type="InterPro" id="IPR003593">
    <property type="entry name" value="AAA+_ATPase"/>
</dbReference>
<dbReference type="PANTHER" id="PTHR43297">
    <property type="entry name" value="OLIGOPEPTIDE TRANSPORT ATP-BINDING PROTEIN APPD"/>
    <property type="match status" value="1"/>
</dbReference>
<dbReference type="InterPro" id="IPR027417">
    <property type="entry name" value="P-loop_NTPase"/>
</dbReference>
<evidence type="ECO:0000256" key="6">
    <source>
        <dbReference type="ARBA" id="ARBA00022840"/>
    </source>
</evidence>
<dbReference type="CDD" id="cd03257">
    <property type="entry name" value="ABC_NikE_OppD_transporters"/>
    <property type="match status" value="1"/>
</dbReference>
<dbReference type="PROSITE" id="PS50893">
    <property type="entry name" value="ABC_TRANSPORTER_2"/>
    <property type="match status" value="1"/>
</dbReference>
<evidence type="ECO:0000313" key="10">
    <source>
        <dbReference type="EMBL" id="GLT04312.1"/>
    </source>
</evidence>
<evidence type="ECO:0000259" key="9">
    <source>
        <dbReference type="PROSITE" id="PS50893"/>
    </source>
</evidence>
<dbReference type="InterPro" id="IPR017871">
    <property type="entry name" value="ABC_transporter-like_CS"/>
</dbReference>
<evidence type="ECO:0000256" key="5">
    <source>
        <dbReference type="ARBA" id="ARBA00022741"/>
    </source>
</evidence>
<name>A0ABQ6E963_9SPHN</name>
<dbReference type="GO" id="GO:0005524">
    <property type="term" value="F:ATP binding"/>
    <property type="evidence" value="ECO:0007669"/>
    <property type="project" value="UniProtKB-KW"/>
</dbReference>
<keyword evidence="5" id="KW-0547">Nucleotide-binding</keyword>
<evidence type="ECO:0000256" key="7">
    <source>
        <dbReference type="ARBA" id="ARBA00023136"/>
    </source>
</evidence>
<dbReference type="EMBL" id="BSPT01000007">
    <property type="protein sequence ID" value="GLT04312.1"/>
    <property type="molecule type" value="Genomic_DNA"/>
</dbReference>
<proteinExistence type="inferred from homology"/>
<comment type="caution">
    <text evidence="10">The sequence shown here is derived from an EMBL/GenBank/DDBJ whole genome shotgun (WGS) entry which is preliminary data.</text>
</comment>
<keyword evidence="4" id="KW-1003">Cell membrane</keyword>
<keyword evidence="11" id="KW-1185">Reference proteome</keyword>
<keyword evidence="3" id="KW-0813">Transport</keyword>
<dbReference type="RefSeq" id="WP_147180493.1">
    <property type="nucleotide sequence ID" value="NZ_BSPT01000007.1"/>
</dbReference>
<keyword evidence="7" id="KW-0472">Membrane</keyword>
<dbReference type="InterPro" id="IPR050388">
    <property type="entry name" value="ABC_Ni/Peptide_Import"/>
</dbReference>
<evidence type="ECO:0000256" key="1">
    <source>
        <dbReference type="ARBA" id="ARBA00004417"/>
    </source>
</evidence>
<dbReference type="Gene3D" id="3.40.50.300">
    <property type="entry name" value="P-loop containing nucleotide triphosphate hydrolases"/>
    <property type="match status" value="1"/>
</dbReference>
<dbReference type="Proteomes" id="UP001157117">
    <property type="component" value="Unassembled WGS sequence"/>
</dbReference>
<organism evidence="10 11">
    <name type="scientific">Sphingomonas psychrolutea</name>
    <dbReference type="NCBI Taxonomy" id="1259676"/>
    <lineage>
        <taxon>Bacteria</taxon>
        <taxon>Pseudomonadati</taxon>
        <taxon>Pseudomonadota</taxon>
        <taxon>Alphaproteobacteria</taxon>
        <taxon>Sphingomonadales</taxon>
        <taxon>Sphingomonadaceae</taxon>
        <taxon>Sphingomonas</taxon>
    </lineage>
</organism>
<gene>
    <name evidence="10" type="primary">oppD</name>
    <name evidence="10" type="ORF">GCM10007926_12420</name>
</gene>
<dbReference type="InterPro" id="IPR013563">
    <property type="entry name" value="Oligopep_ABC_C"/>
</dbReference>
<evidence type="ECO:0000256" key="3">
    <source>
        <dbReference type="ARBA" id="ARBA00022448"/>
    </source>
</evidence>
<protein>
    <submittedName>
        <fullName evidence="10">ABC transporter ATP-binding protein</fullName>
    </submittedName>
</protein>
<feature type="domain" description="ABC transporter" evidence="9">
    <location>
        <begin position="25"/>
        <end position="273"/>
    </location>
</feature>
<comment type="similarity">
    <text evidence="2">Belongs to the ABC transporter superfamily.</text>
</comment>
<dbReference type="Pfam" id="PF00005">
    <property type="entry name" value="ABC_tran"/>
    <property type="match status" value="1"/>
</dbReference>
<dbReference type="PANTHER" id="PTHR43297:SF2">
    <property type="entry name" value="DIPEPTIDE TRANSPORT ATP-BINDING PROTEIN DPPD"/>
    <property type="match status" value="1"/>
</dbReference>